<accession>A0A485PSH5</accession>
<dbReference type="EMBL" id="CAAGRJ010040374">
    <property type="protein sequence ID" value="VFV47328.1"/>
    <property type="molecule type" value="Genomic_DNA"/>
</dbReference>
<proteinExistence type="predicted"/>
<sequence>MSIISFKGWLVAKEDPTVSQDLLPKETYSEALSLVPAANKTTHYSHSPVEKGEWLTLSICAEEESEKQQQRPGYVHHPAAWQRPELAVWNHCLGSFSESVRSEISAGTLSEP</sequence>
<reference evidence="1 2" key="1">
    <citation type="submission" date="2019-01" db="EMBL/GenBank/DDBJ databases">
        <authorList>
            <person name="Alioto T."/>
            <person name="Alioto T."/>
        </authorList>
    </citation>
    <scope>NUCLEOTIDE SEQUENCE [LARGE SCALE GENOMIC DNA]</scope>
</reference>
<dbReference type="Proteomes" id="UP000386466">
    <property type="component" value="Unassembled WGS sequence"/>
</dbReference>
<name>A0A485PSH5_LYNPA</name>
<gene>
    <name evidence="1" type="ORF">LYPA_23C009059</name>
</gene>
<feature type="non-terminal residue" evidence="1">
    <location>
        <position position="112"/>
    </location>
</feature>
<evidence type="ECO:0000313" key="1">
    <source>
        <dbReference type="EMBL" id="VFV47328.1"/>
    </source>
</evidence>
<organism evidence="1 2">
    <name type="scientific">Lynx pardinus</name>
    <name type="common">Iberian lynx</name>
    <name type="synonym">Felis pardina</name>
    <dbReference type="NCBI Taxonomy" id="191816"/>
    <lineage>
        <taxon>Eukaryota</taxon>
        <taxon>Metazoa</taxon>
        <taxon>Chordata</taxon>
        <taxon>Craniata</taxon>
        <taxon>Vertebrata</taxon>
        <taxon>Euteleostomi</taxon>
        <taxon>Mammalia</taxon>
        <taxon>Eutheria</taxon>
        <taxon>Laurasiatheria</taxon>
        <taxon>Carnivora</taxon>
        <taxon>Feliformia</taxon>
        <taxon>Felidae</taxon>
        <taxon>Felinae</taxon>
        <taxon>Lynx</taxon>
    </lineage>
</organism>
<protein>
    <submittedName>
        <fullName evidence="1">Uncharacterized protein</fullName>
    </submittedName>
</protein>
<evidence type="ECO:0000313" key="2">
    <source>
        <dbReference type="Proteomes" id="UP000386466"/>
    </source>
</evidence>
<dbReference type="AlphaFoldDB" id="A0A485PSH5"/>
<keyword evidence="2" id="KW-1185">Reference proteome</keyword>